<dbReference type="InterPro" id="IPR016181">
    <property type="entry name" value="Acyl_CoA_acyltransferase"/>
</dbReference>
<sequence>MVRPTASRPTSPQAAATRLRSATTPEGVESLRPIWETLHAENLDADLDWLLLAARVPGTTPHVLIIEREPDPPLMVVARLERHRFRVSAGSRTIADLGLRTIVVSFDGILGARSAADHETVVRALRGTLASGAADAVLLQKLSCDGPADAAARAVSTPFTRVHALPRATRWLAELPADPDELLRRRSEGTPKDARYKERRLRRRYDDEVRLERLEEGDVELLWADVETVAAASYQRAMGVGVRRTPLAEARTALAVDRGWARVRMLYLHDRPVAFWWGNVYAGTYSVDTTAFDRAYAKERVGTVVLHALFDELCRDPEVRTIDFGHGDAEYKRDYADRGVEQRDVVLLAARPRALAVGAVLTLANSGRAAAYRLLGGTAWARRQRESRRGTAAAADDGPNA</sequence>
<dbReference type="RefSeq" id="WP_157423011.1">
    <property type="nucleotide sequence ID" value="NZ_BAAANI010000006.1"/>
</dbReference>
<organism evidence="3 4">
    <name type="scientific">Agromyces lapidis</name>
    <dbReference type="NCBI Taxonomy" id="279574"/>
    <lineage>
        <taxon>Bacteria</taxon>
        <taxon>Bacillati</taxon>
        <taxon>Actinomycetota</taxon>
        <taxon>Actinomycetes</taxon>
        <taxon>Micrococcales</taxon>
        <taxon>Microbacteriaceae</taxon>
        <taxon>Agromyces</taxon>
    </lineage>
</organism>
<comment type="caution">
    <text evidence="3">The sequence shown here is derived from an EMBL/GenBank/DDBJ whole genome shotgun (WGS) entry which is preliminary data.</text>
</comment>
<evidence type="ECO:0000259" key="2">
    <source>
        <dbReference type="Pfam" id="PF13480"/>
    </source>
</evidence>
<dbReference type="Proteomes" id="UP001589667">
    <property type="component" value="Unassembled WGS sequence"/>
</dbReference>
<gene>
    <name evidence="3" type="ORF">ACFFQV_03810</name>
</gene>
<evidence type="ECO:0000256" key="1">
    <source>
        <dbReference type="SAM" id="MobiDB-lite"/>
    </source>
</evidence>
<name>A0ABV5SM59_9MICO</name>
<keyword evidence="4" id="KW-1185">Reference proteome</keyword>
<feature type="domain" description="BioF2-like acetyltransferase" evidence="2">
    <location>
        <begin position="192"/>
        <end position="333"/>
    </location>
</feature>
<feature type="region of interest" description="Disordered" evidence="1">
    <location>
        <begin position="1"/>
        <end position="25"/>
    </location>
</feature>
<dbReference type="Pfam" id="PF13480">
    <property type="entry name" value="Acetyltransf_6"/>
    <property type="match status" value="1"/>
</dbReference>
<dbReference type="EMBL" id="JBHMBL010000001">
    <property type="protein sequence ID" value="MFB9641412.1"/>
    <property type="molecule type" value="Genomic_DNA"/>
</dbReference>
<dbReference type="SUPFAM" id="SSF55729">
    <property type="entry name" value="Acyl-CoA N-acyltransferases (Nat)"/>
    <property type="match status" value="1"/>
</dbReference>
<evidence type="ECO:0000313" key="3">
    <source>
        <dbReference type="EMBL" id="MFB9641412.1"/>
    </source>
</evidence>
<accession>A0ABV5SM59</accession>
<reference evidence="3 4" key="1">
    <citation type="submission" date="2024-09" db="EMBL/GenBank/DDBJ databases">
        <authorList>
            <person name="Sun Q."/>
            <person name="Mori K."/>
        </authorList>
    </citation>
    <scope>NUCLEOTIDE SEQUENCE [LARGE SCALE GENOMIC DNA]</scope>
    <source>
        <strain evidence="3 4">JCM 14321</strain>
    </source>
</reference>
<evidence type="ECO:0000313" key="4">
    <source>
        <dbReference type="Proteomes" id="UP001589667"/>
    </source>
</evidence>
<proteinExistence type="predicted"/>
<protein>
    <submittedName>
        <fullName evidence="3">GNAT family N-acetyltransferase</fullName>
    </submittedName>
</protein>
<dbReference type="InterPro" id="IPR038740">
    <property type="entry name" value="BioF2-like_GNAT_dom"/>
</dbReference>
<feature type="compositionally biased region" description="Polar residues" evidence="1">
    <location>
        <begin position="7"/>
        <end position="24"/>
    </location>
</feature>